<dbReference type="Pfam" id="PF06863">
    <property type="entry name" value="DUF1254"/>
    <property type="match status" value="1"/>
</dbReference>
<dbReference type="InterPro" id="IPR037050">
    <property type="entry name" value="DUF1254_sf"/>
</dbReference>
<evidence type="ECO:0000259" key="2">
    <source>
        <dbReference type="Pfam" id="PF06863"/>
    </source>
</evidence>
<evidence type="ECO:0000259" key="1">
    <source>
        <dbReference type="Pfam" id="PF06742"/>
    </source>
</evidence>
<dbReference type="AlphaFoldDB" id="A0A024HIN7"/>
<reference evidence="3 4" key="1">
    <citation type="submission" date="2013-03" db="EMBL/GenBank/DDBJ databases">
        <authorList>
            <person name="Linke B."/>
        </authorList>
    </citation>
    <scope>NUCLEOTIDE SEQUENCE [LARGE SCALE GENOMIC DNA]</scope>
    <source>
        <strain evidence="3 4">B13</strain>
    </source>
</reference>
<dbReference type="InterPro" id="IPR037049">
    <property type="entry name" value="DUF1214_C_sf"/>
</dbReference>
<keyword evidence="4" id="KW-1185">Reference proteome</keyword>
<evidence type="ECO:0000313" key="4">
    <source>
        <dbReference type="Proteomes" id="UP000025241"/>
    </source>
</evidence>
<feature type="domain" description="DUF1254" evidence="2">
    <location>
        <begin position="86"/>
        <end position="216"/>
    </location>
</feature>
<organism evidence="3 4">
    <name type="scientific">Pseudomonas knackmussii (strain DSM 6978 / CCUG 54928 / LMG 23759 / B13)</name>
    <dbReference type="NCBI Taxonomy" id="1301098"/>
    <lineage>
        <taxon>Bacteria</taxon>
        <taxon>Pseudomonadati</taxon>
        <taxon>Pseudomonadota</taxon>
        <taxon>Gammaproteobacteria</taxon>
        <taxon>Pseudomonadales</taxon>
        <taxon>Pseudomonadaceae</taxon>
        <taxon>Pseudomonas</taxon>
    </lineage>
</organism>
<gene>
    <name evidence="3" type="ORF">PKB_3142</name>
</gene>
<dbReference type="PANTHER" id="PTHR36509">
    <property type="entry name" value="BLL3101 PROTEIN"/>
    <property type="match status" value="1"/>
</dbReference>
<dbReference type="Pfam" id="PF06742">
    <property type="entry name" value="DUF1214"/>
    <property type="match status" value="1"/>
</dbReference>
<name>A0A024HIN7_PSEKB</name>
<accession>A0A024HIN7</accession>
<dbReference type="EMBL" id="HG322950">
    <property type="protein sequence ID" value="CDF84489.1"/>
    <property type="molecule type" value="Genomic_DNA"/>
</dbReference>
<reference evidence="3 4" key="2">
    <citation type="submission" date="2014-05" db="EMBL/GenBank/DDBJ databases">
        <title>Genome sequence of the 3-chlorobenzoate degrading bacterium Pseudomonas knackmussii B13 shows multiple evidence for horizontal gene transfer.</title>
        <authorList>
            <person name="Miyazaki R."/>
            <person name="Bertelli C."/>
            <person name="Falquet L."/>
            <person name="Robinson-Rechavi M."/>
            <person name="Gharib W."/>
            <person name="Roy S."/>
            <person name="Van der Meer J.R."/>
        </authorList>
    </citation>
    <scope>NUCLEOTIDE SEQUENCE [LARGE SCALE GENOMIC DNA]</scope>
    <source>
        <strain evidence="3 4">B13</strain>
    </source>
</reference>
<dbReference type="Gene3D" id="2.60.40.1610">
    <property type="entry name" value="Domain of unknown function DUF1254"/>
    <property type="match status" value="1"/>
</dbReference>
<dbReference type="Gene3D" id="2.60.120.600">
    <property type="entry name" value="Domain of unknown function DUF1214, C-terminal domain"/>
    <property type="match status" value="1"/>
</dbReference>
<evidence type="ECO:0000313" key="3">
    <source>
        <dbReference type="EMBL" id="CDF84489.1"/>
    </source>
</evidence>
<dbReference type="eggNOG" id="COG5361">
    <property type="taxonomic scope" value="Bacteria"/>
</dbReference>
<protein>
    <recommendedName>
        <fullName evidence="5">DUF1254 domain-containing protein</fullName>
    </recommendedName>
</protein>
<dbReference type="SUPFAM" id="SSF160935">
    <property type="entry name" value="VPA0735-like"/>
    <property type="match status" value="1"/>
</dbReference>
<proteinExistence type="predicted"/>
<dbReference type="KEGG" id="pkc:PKB_3142"/>
<evidence type="ECO:0008006" key="5">
    <source>
        <dbReference type="Google" id="ProtNLM"/>
    </source>
</evidence>
<dbReference type="InterPro" id="IPR010621">
    <property type="entry name" value="DUF1214"/>
</dbReference>
<feature type="domain" description="DUF1214" evidence="1">
    <location>
        <begin position="361"/>
        <end position="467"/>
    </location>
</feature>
<dbReference type="Proteomes" id="UP000025241">
    <property type="component" value="Chromosome I"/>
</dbReference>
<dbReference type="HOGENOM" id="CLU_027269_1_1_6"/>
<dbReference type="PATRIC" id="fig|1301098.3.peg.3169"/>
<dbReference type="PANTHER" id="PTHR36509:SF2">
    <property type="entry name" value="BLL3101 PROTEIN"/>
    <property type="match status" value="1"/>
</dbReference>
<dbReference type="STRING" id="1301098.PKB_3142"/>
<sequence>MSIRPTPWTARVLASALLLGGLAMLPLHGALANATPAASQAEQMDEFRTLVRDVYQYAYPMVLMDITRQQMTNVPDATSVPQRAPINQFAHYRAYPDVHARDVVRLNFDTLYSMAWIDVRKEPVILSLPDTHGRYYLMPMLDMWTDVFAVPGTRTTGNQAGNFALASADWKGELPEGVELIRTPTPVFWIIGRTQANGSADYDKVNKLQDEYRLVPLSQWGRKYTPPTGLPVDPTVDNTTPPLRQINLMSATEVLTRFAQLLKQYPPHASDYPILQRMRRLGLEPGKDFDPAALSAEQRALLDNAAKDAQNDVIQAVRSGSIGILRNGWNWNDSLGSYGTQYRKRALVALAGLGANLPEDALYPNAVADADGKPLSGSNDYVLRFDKGQQPPVGAFWSLTLYDKEGFQVANPLDRFALGSHDALKLGADGSLEIRIQHASPGKDLESNWLPAPSGDFQMMLRLYSPKPAVTNGQWLPPAIRKIN</sequence>
<dbReference type="RefSeq" id="WP_084166657.1">
    <property type="nucleotide sequence ID" value="NZ_HG322950.1"/>
</dbReference>
<dbReference type="InterPro" id="IPR010679">
    <property type="entry name" value="DUF1254"/>
</dbReference>